<comment type="caution">
    <text evidence="2">The sequence shown here is derived from an EMBL/GenBank/DDBJ whole genome shotgun (WGS) entry which is preliminary data.</text>
</comment>
<accession>A0A0F9B437</accession>
<gene>
    <name evidence="2" type="ORF">LCGC14_2495900</name>
</gene>
<feature type="domain" description="Rhomboid protease N-terminal" evidence="1">
    <location>
        <begin position="4"/>
        <end position="57"/>
    </location>
</feature>
<organism evidence="2">
    <name type="scientific">marine sediment metagenome</name>
    <dbReference type="NCBI Taxonomy" id="412755"/>
    <lineage>
        <taxon>unclassified sequences</taxon>
        <taxon>metagenomes</taxon>
        <taxon>ecological metagenomes</taxon>
    </lineage>
</organism>
<dbReference type="InterPro" id="IPR031976">
    <property type="entry name" value="NRho"/>
</dbReference>
<proteinExistence type="predicted"/>
<feature type="non-terminal residue" evidence="2">
    <location>
        <position position="109"/>
    </location>
</feature>
<evidence type="ECO:0000259" key="1">
    <source>
        <dbReference type="Pfam" id="PF16733"/>
    </source>
</evidence>
<dbReference type="Pfam" id="PF16733">
    <property type="entry name" value="NRho"/>
    <property type="match status" value="1"/>
</dbReference>
<dbReference type="Gene3D" id="3.30.70.2080">
    <property type="match status" value="1"/>
</dbReference>
<evidence type="ECO:0000313" key="2">
    <source>
        <dbReference type="EMBL" id="KKL16405.1"/>
    </source>
</evidence>
<reference evidence="2" key="1">
    <citation type="journal article" date="2015" name="Nature">
        <title>Complex archaea that bridge the gap between prokaryotes and eukaryotes.</title>
        <authorList>
            <person name="Spang A."/>
            <person name="Saw J.H."/>
            <person name="Jorgensen S.L."/>
            <person name="Zaremba-Niedzwiedzka K."/>
            <person name="Martijn J."/>
            <person name="Lind A.E."/>
            <person name="van Eijk R."/>
            <person name="Schleper C."/>
            <person name="Guy L."/>
            <person name="Ettema T.J."/>
        </authorList>
    </citation>
    <scope>NUCLEOTIDE SEQUENCE</scope>
</reference>
<dbReference type="AlphaFoldDB" id="A0A0F9B437"/>
<name>A0A0F9B437_9ZZZZ</name>
<sequence>MYRVKQLDTSVDLGDFSQWLKGQGVAHKISVEGDAQVLWLENSDHVKPVLEALDRFLAEPGIRQAVEHPADDLGGTLEVRRVEAPRAICDDALAIERNREFGTAQQELH</sequence>
<dbReference type="InterPro" id="IPR038244">
    <property type="entry name" value="NRho_sf"/>
</dbReference>
<dbReference type="EMBL" id="LAZR01039674">
    <property type="protein sequence ID" value="KKL16405.1"/>
    <property type="molecule type" value="Genomic_DNA"/>
</dbReference>
<protein>
    <recommendedName>
        <fullName evidence="1">Rhomboid protease N-terminal domain-containing protein</fullName>
    </recommendedName>
</protein>